<dbReference type="InterPro" id="IPR003961">
    <property type="entry name" value="FN3_dom"/>
</dbReference>
<dbReference type="AlphaFoldDB" id="A0A5K7X6G7"/>
<protein>
    <recommendedName>
        <fullName evidence="3">mannan endo-1,4-beta-mannosidase</fullName>
        <ecNumber evidence="3">3.2.1.78</ecNumber>
    </recommendedName>
</protein>
<keyword evidence="7" id="KW-0326">Glycosidase</keyword>
<evidence type="ECO:0000256" key="2">
    <source>
        <dbReference type="ARBA" id="ARBA00004613"/>
    </source>
</evidence>
<feature type="chain" id="PRO_5024852980" description="mannan endo-1,4-beta-mannosidase" evidence="8">
    <location>
        <begin position="21"/>
        <end position="634"/>
    </location>
</feature>
<dbReference type="GO" id="GO:0005576">
    <property type="term" value="C:extracellular region"/>
    <property type="evidence" value="ECO:0007669"/>
    <property type="project" value="UniProtKB-SubCell"/>
</dbReference>
<keyword evidence="6" id="KW-0378">Hydrolase</keyword>
<dbReference type="SUPFAM" id="SSF51445">
    <property type="entry name" value="(Trans)glycosidases"/>
    <property type="match status" value="1"/>
</dbReference>
<dbReference type="InterPro" id="IPR036116">
    <property type="entry name" value="FN3_sf"/>
</dbReference>
<dbReference type="GO" id="GO:0000272">
    <property type="term" value="P:polysaccharide catabolic process"/>
    <property type="evidence" value="ECO:0007669"/>
    <property type="project" value="InterPro"/>
</dbReference>
<evidence type="ECO:0000256" key="5">
    <source>
        <dbReference type="ARBA" id="ARBA00022729"/>
    </source>
</evidence>
<dbReference type="Gene3D" id="3.20.20.80">
    <property type="entry name" value="Glycosidases"/>
    <property type="match status" value="1"/>
</dbReference>
<dbReference type="InterPro" id="IPR045053">
    <property type="entry name" value="MAN-like"/>
</dbReference>
<reference evidence="11" key="1">
    <citation type="submission" date="2019-10" db="EMBL/GenBank/DDBJ databases">
        <title>Lacipirellula parvula gen. nov., sp. nov., representing a lineage of planctomycetes widespread in freshwater anoxic habitats, and description of the family Lacipirellulaceae.</title>
        <authorList>
            <person name="Dedysh S.N."/>
            <person name="Kulichevskaya I.S."/>
            <person name="Beletsky A.V."/>
            <person name="Rakitin A.L."/>
            <person name="Mardanov A.V."/>
            <person name="Ivanova A.A."/>
            <person name="Saltykova V.X."/>
            <person name="Rijpstra W.I.C."/>
            <person name="Sinninghe Damste J.S."/>
            <person name="Ravin N.V."/>
        </authorList>
    </citation>
    <scope>NUCLEOTIDE SEQUENCE [LARGE SCALE GENOMIC DNA]</scope>
    <source>
        <strain evidence="11">PX69</strain>
    </source>
</reference>
<dbReference type="InterPro" id="IPR013783">
    <property type="entry name" value="Ig-like_fold"/>
</dbReference>
<name>A0A5K7X6G7_9BACT</name>
<sequence>MRFAFVASATFLTISLLAGAASAELSGFITARGDQLFDGDKSFRFISFNIPNLQLIEDNFAPDAETAWAWPNEFELNDALASVRQLGGTVVRTYVLSVRRDGSDMGDHVYLRGPGEFNEEAFKSLDRALEAANRHGVRLIIPLVDNWKWQGGIAEYAAFRGLPPEAFWTDEQVIADFEATIRHVLTRINSRTGVAYRDDPAILGWETGNELDAPPEWTARIAKFIKSLDRNHLVIDGDSLHGVPEESLADPNIDVVTTHHYPNVGNGDYVLPIRAAREQARGRKAYFVGEFGFIPADKIAPVYDEIIANGASGALLWSLRFHHRDGGYYWHFEPLGEGIYKAYHWPGSPTGDDYDEREVLRLTRAKAFEIRGLPIPPFEAPEAPVLLPIVDVAAISWRGSAGAATNVVERATNSAGPWTRIAERVDDTAVQYRPLFSDASASPGQNYYYRVIAKGSGGESPPSNVVGPVAVNQRTLVDEARDLKLIAKVDGEVVPVSADARRRREDCSRLKLAPGSRVTYRVDAPISSWQAEFFLLGADATATPVAAEWSVDGVEFKTLQAAAELRGIGPADADYGYLPRLELSVAAMPAGARFLRLAAEAEVELAWLQIRYGKRAEPAIGPAQTSAVKKHGRR</sequence>
<accession>A0A5K7X6G7</accession>
<evidence type="ECO:0000256" key="4">
    <source>
        <dbReference type="ARBA" id="ARBA00022525"/>
    </source>
</evidence>
<dbReference type="KEGG" id="lpav:PLANPX_1782"/>
<evidence type="ECO:0000256" key="3">
    <source>
        <dbReference type="ARBA" id="ARBA00012706"/>
    </source>
</evidence>
<dbReference type="CDD" id="cd00063">
    <property type="entry name" value="FN3"/>
    <property type="match status" value="1"/>
</dbReference>
<comment type="subcellular location">
    <subcellularLocation>
        <location evidence="2">Secreted</location>
    </subcellularLocation>
</comment>
<dbReference type="GO" id="GO:0016985">
    <property type="term" value="F:mannan endo-1,4-beta-mannosidase activity"/>
    <property type="evidence" value="ECO:0007669"/>
    <property type="project" value="TreeGrafter"/>
</dbReference>
<comment type="catalytic activity">
    <reaction evidence="1">
        <text>Random hydrolysis of (1-&gt;4)-beta-D-mannosidic linkages in mannans, galactomannans and glucomannans.</text>
        <dbReference type="EC" id="3.2.1.78"/>
    </reaction>
</comment>
<keyword evidence="11" id="KW-1185">Reference proteome</keyword>
<proteinExistence type="predicted"/>
<evidence type="ECO:0000313" key="11">
    <source>
        <dbReference type="Proteomes" id="UP000326837"/>
    </source>
</evidence>
<feature type="domain" description="Glycoside hydrolase family 5" evidence="9">
    <location>
        <begin position="110"/>
        <end position="262"/>
    </location>
</feature>
<dbReference type="Proteomes" id="UP000326837">
    <property type="component" value="Chromosome"/>
</dbReference>
<keyword evidence="5 8" id="KW-0732">Signal</keyword>
<feature type="signal peptide" evidence="8">
    <location>
        <begin position="1"/>
        <end position="20"/>
    </location>
</feature>
<keyword evidence="4" id="KW-0964">Secreted</keyword>
<dbReference type="Gene3D" id="2.60.40.10">
    <property type="entry name" value="Immunoglobulins"/>
    <property type="match status" value="1"/>
</dbReference>
<evidence type="ECO:0000259" key="9">
    <source>
        <dbReference type="Pfam" id="PF26410"/>
    </source>
</evidence>
<dbReference type="PANTHER" id="PTHR31451:SF39">
    <property type="entry name" value="MANNAN ENDO-1,4-BETA-MANNOSIDASE 1"/>
    <property type="match status" value="1"/>
</dbReference>
<evidence type="ECO:0000256" key="7">
    <source>
        <dbReference type="ARBA" id="ARBA00023295"/>
    </source>
</evidence>
<organism evidence="10 11">
    <name type="scientific">Lacipirellula parvula</name>
    <dbReference type="NCBI Taxonomy" id="2650471"/>
    <lineage>
        <taxon>Bacteria</taxon>
        <taxon>Pseudomonadati</taxon>
        <taxon>Planctomycetota</taxon>
        <taxon>Planctomycetia</taxon>
        <taxon>Pirellulales</taxon>
        <taxon>Lacipirellulaceae</taxon>
        <taxon>Lacipirellula</taxon>
    </lineage>
</organism>
<gene>
    <name evidence="10" type="ORF">PLANPX_1782</name>
</gene>
<dbReference type="RefSeq" id="WP_152098182.1">
    <property type="nucleotide sequence ID" value="NZ_AP021861.1"/>
</dbReference>
<evidence type="ECO:0000256" key="1">
    <source>
        <dbReference type="ARBA" id="ARBA00001678"/>
    </source>
</evidence>
<dbReference type="InterPro" id="IPR001547">
    <property type="entry name" value="Glyco_hydro_5"/>
</dbReference>
<evidence type="ECO:0000256" key="6">
    <source>
        <dbReference type="ARBA" id="ARBA00022801"/>
    </source>
</evidence>
<evidence type="ECO:0000256" key="8">
    <source>
        <dbReference type="SAM" id="SignalP"/>
    </source>
</evidence>
<dbReference type="InterPro" id="IPR017853">
    <property type="entry name" value="GH"/>
</dbReference>
<evidence type="ECO:0000313" key="10">
    <source>
        <dbReference type="EMBL" id="BBO32170.1"/>
    </source>
</evidence>
<dbReference type="SUPFAM" id="SSF49265">
    <property type="entry name" value="Fibronectin type III"/>
    <property type="match status" value="1"/>
</dbReference>
<dbReference type="EC" id="3.2.1.78" evidence="3"/>
<dbReference type="PANTHER" id="PTHR31451">
    <property type="match status" value="1"/>
</dbReference>
<dbReference type="EMBL" id="AP021861">
    <property type="protein sequence ID" value="BBO32170.1"/>
    <property type="molecule type" value="Genomic_DNA"/>
</dbReference>
<dbReference type="Pfam" id="PF26410">
    <property type="entry name" value="GH5_mannosidase"/>
    <property type="match status" value="1"/>
</dbReference>